<dbReference type="SUPFAM" id="SSF52047">
    <property type="entry name" value="RNI-like"/>
    <property type="match status" value="1"/>
</dbReference>
<dbReference type="STRING" id="98765.A0A2R6S4X8"/>
<proteinExistence type="predicted"/>
<evidence type="ECO:0000313" key="1">
    <source>
        <dbReference type="EMBL" id="PSS37341.1"/>
    </source>
</evidence>
<comment type="caution">
    <text evidence="1">The sequence shown here is derived from an EMBL/GenBank/DDBJ whole genome shotgun (WGS) entry which is preliminary data.</text>
</comment>
<dbReference type="Gene3D" id="3.80.10.10">
    <property type="entry name" value="Ribonuclease Inhibitor"/>
    <property type="match status" value="1"/>
</dbReference>
<reference evidence="1 2" key="1">
    <citation type="submission" date="2018-02" db="EMBL/GenBank/DDBJ databases">
        <title>Genome sequence of the basidiomycete white-rot fungus Phlebia centrifuga.</title>
        <authorList>
            <person name="Granchi Z."/>
            <person name="Peng M."/>
            <person name="de Vries R.P."/>
            <person name="Hilden K."/>
            <person name="Makela M.R."/>
            <person name="Grigoriev I."/>
            <person name="Riley R."/>
        </authorList>
    </citation>
    <scope>NUCLEOTIDE SEQUENCE [LARGE SCALE GENOMIC DNA]</scope>
    <source>
        <strain evidence="1 2">FBCC195</strain>
    </source>
</reference>
<accession>A0A2R6S4X8</accession>
<organism evidence="1 2">
    <name type="scientific">Hermanssonia centrifuga</name>
    <dbReference type="NCBI Taxonomy" id="98765"/>
    <lineage>
        <taxon>Eukaryota</taxon>
        <taxon>Fungi</taxon>
        <taxon>Dikarya</taxon>
        <taxon>Basidiomycota</taxon>
        <taxon>Agaricomycotina</taxon>
        <taxon>Agaricomycetes</taxon>
        <taxon>Polyporales</taxon>
        <taxon>Meruliaceae</taxon>
        <taxon>Hermanssonia</taxon>
    </lineage>
</organism>
<sequence>MDVYLDKNCQTYIPLRSSTNVPVTAMLPMPAVPLPCLRCLDWTSAPPKDIWRLFHLLDVPNLEQVHLNLDISNRRWNTVYANNRVSTMDSDSPVSAHSINTIRFSNLSELEVTCLDVDGLRCALKRMEFPVLKSLRLSQAIEDEIRPSFPPLPTLDSIFREPRLVNLTHFTISHFSLELHAIDMFAYMQSLEVLSIQSCRGVGKIVCALAGSPCGSPLDRPVGARWICPQLEHITLTNCPDAKFRCLKDTIQSRKHFSNSTAEDDQLCRRVIRPLRSIKKIHPQRNSSKAPHGQALPTTPLRAAMGLSAASPNGSFVPGWTPHERMKPKGITKVTVHGCKRISEVELLSLQDEQFGVLNVQWKA</sequence>
<dbReference type="EMBL" id="MLYV02000057">
    <property type="protein sequence ID" value="PSS37341.1"/>
    <property type="molecule type" value="Genomic_DNA"/>
</dbReference>
<evidence type="ECO:0000313" key="2">
    <source>
        <dbReference type="Proteomes" id="UP000186601"/>
    </source>
</evidence>
<protein>
    <submittedName>
        <fullName evidence="1">Uncharacterized protein</fullName>
    </submittedName>
</protein>
<gene>
    <name evidence="1" type="ORF">PHLCEN_2v818</name>
</gene>
<dbReference type="OrthoDB" id="3027018at2759"/>
<dbReference type="Proteomes" id="UP000186601">
    <property type="component" value="Unassembled WGS sequence"/>
</dbReference>
<name>A0A2R6S4X8_9APHY</name>
<dbReference type="InterPro" id="IPR032675">
    <property type="entry name" value="LRR_dom_sf"/>
</dbReference>
<keyword evidence="2" id="KW-1185">Reference proteome</keyword>
<dbReference type="AlphaFoldDB" id="A0A2R6S4X8"/>